<name>A0A2N5DV83_9GAMM</name>
<evidence type="ECO:0000259" key="7">
    <source>
        <dbReference type="SMART" id="SM00852"/>
    </source>
</evidence>
<reference evidence="8 9" key="1">
    <citation type="submission" date="2017-12" db="EMBL/GenBank/DDBJ databases">
        <title>Characterization of six clinical isolates of Enterochimera gen. nov., a novel genus of the Yersiniaciae family and the three species Enterochimera arupensis sp. nov., Enterochimera coloradensis sp. nov, and Enterochimera californica sp. nov.</title>
        <authorList>
            <person name="Rossi A."/>
            <person name="Fisher M."/>
        </authorList>
    </citation>
    <scope>NUCLEOTIDE SEQUENCE [LARGE SCALE GENOMIC DNA]</scope>
    <source>
        <strain evidence="9">2016-Iso4</strain>
    </source>
</reference>
<comment type="function">
    <text evidence="5">May be involved in the biosynthesis of molybdopterin. Can bind GTP and has low GTPase activity. Can bind MPT, but has no MPT adenylyl transferase activity.</text>
</comment>
<accession>A0A2N5DV83</accession>
<dbReference type="EMBL" id="PJZH01000027">
    <property type="protein sequence ID" value="PLR30875.1"/>
    <property type="molecule type" value="Genomic_DNA"/>
</dbReference>
<protein>
    <recommendedName>
        <fullName evidence="2 6">Molybdenum cofactor biosynthesis protein B</fullName>
    </recommendedName>
</protein>
<dbReference type="InterPro" id="IPR001453">
    <property type="entry name" value="MoaB/Mog_dom"/>
</dbReference>
<dbReference type="PANTHER" id="PTHR43232:SF2">
    <property type="entry name" value="MOLYBDENUM COFACTOR BIOSYNTHESIS PROTEIN B"/>
    <property type="match status" value="1"/>
</dbReference>
<dbReference type="InterPro" id="IPR036425">
    <property type="entry name" value="MoaB/Mog-like_dom_sf"/>
</dbReference>
<dbReference type="NCBIfam" id="TIGR02667">
    <property type="entry name" value="moaB_proteo"/>
    <property type="match status" value="1"/>
</dbReference>
<dbReference type="PIRSF" id="PIRSF006443">
    <property type="entry name" value="MoaB"/>
    <property type="match status" value="1"/>
</dbReference>
<dbReference type="NCBIfam" id="TIGR00177">
    <property type="entry name" value="molyb_syn"/>
    <property type="match status" value="1"/>
</dbReference>
<dbReference type="GO" id="GO:0006777">
    <property type="term" value="P:Mo-molybdopterin cofactor biosynthetic process"/>
    <property type="evidence" value="ECO:0007669"/>
    <property type="project" value="UniProtKB-UniRule"/>
</dbReference>
<dbReference type="Pfam" id="PF00994">
    <property type="entry name" value="MoCF_biosynth"/>
    <property type="match status" value="1"/>
</dbReference>
<evidence type="ECO:0000256" key="2">
    <source>
        <dbReference type="ARBA" id="ARBA00015262"/>
    </source>
</evidence>
<organism evidence="8 9">
    <name type="scientific">Chimaeribacter coloradensis</name>
    <dbReference type="NCBI Taxonomy" id="2060068"/>
    <lineage>
        <taxon>Bacteria</taxon>
        <taxon>Pseudomonadati</taxon>
        <taxon>Pseudomonadota</taxon>
        <taxon>Gammaproteobacteria</taxon>
        <taxon>Enterobacterales</taxon>
        <taxon>Yersiniaceae</taxon>
        <taxon>Chimaeribacter</taxon>
    </lineage>
</organism>
<dbReference type="OrthoDB" id="9784492at2"/>
<dbReference type="UniPathway" id="UPA00344"/>
<dbReference type="SUPFAM" id="SSF53218">
    <property type="entry name" value="Molybdenum cofactor biosynthesis proteins"/>
    <property type="match status" value="1"/>
</dbReference>
<dbReference type="Gene3D" id="3.40.980.10">
    <property type="entry name" value="MoaB/Mog-like domain"/>
    <property type="match status" value="1"/>
</dbReference>
<evidence type="ECO:0000313" key="9">
    <source>
        <dbReference type="Proteomes" id="UP000234503"/>
    </source>
</evidence>
<dbReference type="InterPro" id="IPR013484">
    <property type="entry name" value="MoaB_proteobac"/>
</dbReference>
<sequence length="181" mass="19739">MSKSRGEFVPAQLAVLTVSDSRTDADDTSGDYLREAAHEAGHKVVVSRIVKDNRYQIRAVVSAWIADPDVQAILINGGTGFSTHNTTPEALRPLFDREIEGFGELFRMASYEEIGTSTIQSRAIGGIANQTVIFAMPGSTRACRTAWERIIAEQLDARHGPCNFIPHLKALPQADAPDTTE</sequence>
<dbReference type="PANTHER" id="PTHR43232">
    <property type="entry name" value="MOLYBDENUM COFACTOR BIOSYNTHESIS PROTEIN B"/>
    <property type="match status" value="1"/>
</dbReference>
<evidence type="ECO:0000256" key="6">
    <source>
        <dbReference type="PIRNR" id="PIRNR006443"/>
    </source>
</evidence>
<dbReference type="RefSeq" id="WP_101826518.1">
    <property type="nucleotide sequence ID" value="NZ_PJZH01000027.1"/>
</dbReference>
<comment type="caution">
    <text evidence="8">The sequence shown here is derived from an EMBL/GenBank/DDBJ whole genome shotgun (WGS) entry which is preliminary data.</text>
</comment>
<gene>
    <name evidence="8" type="primary">moaB</name>
    <name evidence="8" type="ORF">CYR32_17910</name>
</gene>
<dbReference type="Proteomes" id="UP000234503">
    <property type="component" value="Unassembled WGS sequence"/>
</dbReference>
<evidence type="ECO:0000256" key="1">
    <source>
        <dbReference type="ARBA" id="ARBA00006112"/>
    </source>
</evidence>
<dbReference type="GO" id="GO:0005525">
    <property type="term" value="F:GTP binding"/>
    <property type="evidence" value="ECO:0007669"/>
    <property type="project" value="UniProtKB-KW"/>
</dbReference>
<dbReference type="CDD" id="cd00886">
    <property type="entry name" value="MogA_MoaB"/>
    <property type="match status" value="1"/>
</dbReference>
<dbReference type="InterPro" id="IPR012245">
    <property type="entry name" value="MoaB"/>
</dbReference>
<proteinExistence type="inferred from homology"/>
<evidence type="ECO:0000256" key="3">
    <source>
        <dbReference type="ARBA" id="ARBA00022741"/>
    </source>
</evidence>
<keyword evidence="9" id="KW-1185">Reference proteome</keyword>
<evidence type="ECO:0000256" key="4">
    <source>
        <dbReference type="ARBA" id="ARBA00023134"/>
    </source>
</evidence>
<dbReference type="SMART" id="SM00852">
    <property type="entry name" value="MoCF_biosynth"/>
    <property type="match status" value="1"/>
</dbReference>
<comment type="pathway">
    <text evidence="6">Cofactor biosynthesis; molybdopterin biosynthesis.</text>
</comment>
<evidence type="ECO:0000313" key="8">
    <source>
        <dbReference type="EMBL" id="PLR30875.1"/>
    </source>
</evidence>
<keyword evidence="3" id="KW-0547">Nucleotide-binding</keyword>
<evidence type="ECO:0000256" key="5">
    <source>
        <dbReference type="ARBA" id="ARBA00055616"/>
    </source>
</evidence>
<dbReference type="FunFam" id="3.40.980.10:FF:000003">
    <property type="entry name" value="Molybdenum cofactor biosynthesis protein B"/>
    <property type="match status" value="1"/>
</dbReference>
<feature type="domain" description="MoaB/Mog" evidence="7">
    <location>
        <begin position="14"/>
        <end position="158"/>
    </location>
</feature>
<keyword evidence="4" id="KW-0342">GTP-binding</keyword>
<comment type="similarity">
    <text evidence="1 6">Belongs to the MoaB/Mog family.</text>
</comment>
<keyword evidence="6" id="KW-0501">Molybdenum cofactor biosynthesis</keyword>
<dbReference type="AlphaFoldDB" id="A0A2N5DV83"/>
<dbReference type="GO" id="GO:0005829">
    <property type="term" value="C:cytosol"/>
    <property type="evidence" value="ECO:0007669"/>
    <property type="project" value="TreeGrafter"/>
</dbReference>